<comment type="caution">
    <text evidence="1">The sequence shown here is derived from an EMBL/GenBank/DDBJ whole genome shotgun (WGS) entry which is preliminary data.</text>
</comment>
<dbReference type="Gene3D" id="3.30.559.30">
    <property type="entry name" value="Nonribosomal peptide synthetase, condensation domain"/>
    <property type="match status" value="1"/>
</dbReference>
<dbReference type="PANTHER" id="PTHR42034">
    <property type="entry name" value="CHROMOSOME 7, WHOLE GENOME SHOTGUN SEQUENCE-RELATED"/>
    <property type="match status" value="1"/>
</dbReference>
<dbReference type="AlphaFoldDB" id="A0A0F9ZXE5"/>
<gene>
    <name evidence="1" type="ORF">THAR02_03182</name>
</gene>
<reference evidence="2" key="1">
    <citation type="journal article" date="2015" name="Genome Announc.">
        <title>Draft whole-genome sequence of the biocontrol agent Trichoderma harzianum T6776.</title>
        <authorList>
            <person name="Baroncelli R."/>
            <person name="Piaggeschi G."/>
            <person name="Fiorini L."/>
            <person name="Bertolini E."/>
            <person name="Zapparata A."/>
            <person name="Pe M.E."/>
            <person name="Sarrocco S."/>
            <person name="Vannacci G."/>
        </authorList>
    </citation>
    <scope>NUCLEOTIDE SEQUENCE [LARGE SCALE GENOMIC DNA]</scope>
    <source>
        <strain evidence="2">T6776</strain>
    </source>
</reference>
<proteinExistence type="predicted"/>
<name>A0A0F9ZXE5_TRIHA</name>
<sequence length="518" mass="58141">MATHYNQYAWQQIEQRVWQRSVDEIERSYAVLSKLYEGSGRMFFAITGHISLSIDIVDSFHDDLDSRVDTALRNAWLTLRHDHPTIASQVKYNTSTNGFTKVYRTIPTIADQEAWIDETFVKISTDKTGSEWANNDPPAPKLPTLFVITPPSVLPEENRPGPIRRDLVLRSPHDVIDGVGTLLLLGNLVKIVSKAYDQGSSFELPTFDNGSELSNMSPPFRVAANVPKSLTETQQQRLANVASLKEQQLASNIPPLLIPWKKGEITPGKHQRVALMLSQERTSTLLHACSYIGVTVTHIFHAAIPIMMRNLQEKGSKPQTLRYVSYILRNERGNCTEPYNSAKHPAALYHSVSGTSLLVDMIVPAADSSDTVDQQQTQSEEFFRVLQEMKQFYHDVRDDAEHYQLVPYYWASTTRQLPPAAREPLSIPPPSVQPSISISSMGLIDNIIPAEAGGISVSDPWITGEELRSGLGFFLGTYRGQLCLSAAYNDAWHDRQEVETYLEMCVDIAFEGLKSYIF</sequence>
<organism evidence="1 2">
    <name type="scientific">Trichoderma harzianum</name>
    <name type="common">Hypocrea lixii</name>
    <dbReference type="NCBI Taxonomy" id="5544"/>
    <lineage>
        <taxon>Eukaryota</taxon>
        <taxon>Fungi</taxon>
        <taxon>Dikarya</taxon>
        <taxon>Ascomycota</taxon>
        <taxon>Pezizomycotina</taxon>
        <taxon>Sordariomycetes</taxon>
        <taxon>Hypocreomycetidae</taxon>
        <taxon>Hypocreales</taxon>
        <taxon>Hypocreaceae</taxon>
        <taxon>Trichoderma</taxon>
    </lineage>
</organism>
<dbReference type="OrthoDB" id="2548233at2759"/>
<dbReference type="OMA" id="VRYINYS"/>
<dbReference type="Gene3D" id="3.30.559.10">
    <property type="entry name" value="Chloramphenicol acetyltransferase-like domain"/>
    <property type="match status" value="1"/>
</dbReference>
<protein>
    <submittedName>
        <fullName evidence="1">Uncharacterized protein</fullName>
    </submittedName>
</protein>
<evidence type="ECO:0000313" key="2">
    <source>
        <dbReference type="Proteomes" id="UP000034112"/>
    </source>
</evidence>
<dbReference type="EMBL" id="JOKZ01000069">
    <property type="protein sequence ID" value="KKP04702.1"/>
    <property type="molecule type" value="Genomic_DNA"/>
</dbReference>
<accession>A0A0F9ZXE5</accession>
<evidence type="ECO:0000313" key="1">
    <source>
        <dbReference type="EMBL" id="KKP04702.1"/>
    </source>
</evidence>
<dbReference type="Proteomes" id="UP000034112">
    <property type="component" value="Unassembled WGS sequence"/>
</dbReference>
<dbReference type="InterPro" id="IPR023213">
    <property type="entry name" value="CAT-like_dom_sf"/>
</dbReference>
<dbReference type="PANTHER" id="PTHR42034:SF1">
    <property type="entry name" value="CONDENSATION DOMAIN-CONTAINING PROTEIN"/>
    <property type="match status" value="1"/>
</dbReference>